<organism evidence="2 3">
    <name type="scientific">Pseudodesulfovibrio aespoeensis (strain ATCC 700646 / DSM 10631 / Aspo-2)</name>
    <name type="common">Desulfovibrio aespoeensis</name>
    <dbReference type="NCBI Taxonomy" id="643562"/>
    <lineage>
        <taxon>Bacteria</taxon>
        <taxon>Pseudomonadati</taxon>
        <taxon>Thermodesulfobacteriota</taxon>
        <taxon>Desulfovibrionia</taxon>
        <taxon>Desulfovibrionales</taxon>
        <taxon>Desulfovibrionaceae</taxon>
    </lineage>
</organism>
<dbReference type="STRING" id="643562.Daes_1935"/>
<sequence length="173" mass="19635">MDLSLVERENVLLGQDFLTWLWFKTDSETVLFSLADKRTFSLQMEQRVSVQGGEGEGLETATVSSPRGELTEAKTGLRTGKKVNKAQLLFTMDQDQWLVQVNAADFGLSGLKTPKISTKDDEGEDTDGKFLEKLFLLERCLEMFDIVFAQFLGLRMSKDWAAETARVKRWIND</sequence>
<dbReference type="RefSeq" id="WP_013514858.1">
    <property type="nucleotide sequence ID" value="NC_014844.1"/>
</dbReference>
<keyword evidence="3" id="KW-1185">Reference proteome</keyword>
<gene>
    <name evidence="2" type="ordered locus">Daes_1935</name>
</gene>
<reference evidence="3" key="1">
    <citation type="submission" date="2010-12" db="EMBL/GenBank/DDBJ databases">
        <title>Complete sequence of Desulfovibrio aespoeensis Aspo-2.</title>
        <authorList>
            <consortium name="US DOE Joint Genome Institute"/>
            <person name="Lucas S."/>
            <person name="Copeland A."/>
            <person name="Lapidus A."/>
            <person name="Cheng J.-F."/>
            <person name="Goodwin L."/>
            <person name="Pitluck S."/>
            <person name="Chertkov O."/>
            <person name="Misra M."/>
            <person name="Detter J.C."/>
            <person name="Han C."/>
            <person name="Tapia R."/>
            <person name="Land M."/>
            <person name="Hauser L."/>
            <person name="Kyrpides N."/>
            <person name="Ivanova N."/>
            <person name="Ovchinnikova G."/>
            <person name="Pedersen K."/>
            <person name="Jagevall S."/>
            <person name="Hazen T."/>
            <person name="Woyke T."/>
        </authorList>
    </citation>
    <scope>NUCLEOTIDE SEQUENCE [LARGE SCALE GENOMIC DNA]</scope>
    <source>
        <strain evidence="3">ATCC 700646 / DSM 10631 / Aspo-2</strain>
    </source>
</reference>
<dbReference type="AlphaFoldDB" id="E6VQW4"/>
<feature type="region of interest" description="Disordered" evidence="1">
    <location>
        <begin position="51"/>
        <end position="70"/>
    </location>
</feature>
<dbReference type="eggNOG" id="COG2974">
    <property type="taxonomic scope" value="Bacteria"/>
</dbReference>
<proteinExistence type="predicted"/>
<protein>
    <recommendedName>
        <fullName evidence="4">Recombination-associated protein RdgC</fullName>
    </recommendedName>
</protein>
<evidence type="ECO:0008006" key="4">
    <source>
        <dbReference type="Google" id="ProtNLM"/>
    </source>
</evidence>
<name>E6VQW4_PSEA9</name>
<dbReference type="HOGENOM" id="CLU_105386_0_0_7"/>
<evidence type="ECO:0000256" key="1">
    <source>
        <dbReference type="SAM" id="MobiDB-lite"/>
    </source>
</evidence>
<evidence type="ECO:0000313" key="3">
    <source>
        <dbReference type="Proteomes" id="UP000002191"/>
    </source>
</evidence>
<evidence type="ECO:0000313" key="2">
    <source>
        <dbReference type="EMBL" id="ADU62944.1"/>
    </source>
</evidence>
<accession>E6VQW4</accession>
<reference evidence="2 3" key="2">
    <citation type="journal article" date="2014" name="Genome Announc.">
        <title>Complete Genome Sequence of the Subsurface, Mesophilic Sulfate-Reducing Bacterium Desulfovibrio aespoeensis Aspo-2.</title>
        <authorList>
            <person name="Pedersen K."/>
            <person name="Bengtsson A."/>
            <person name="Edlund J."/>
            <person name="Rabe L."/>
            <person name="Hazen T."/>
            <person name="Chakraborty R."/>
            <person name="Goodwin L."/>
            <person name="Shapiro N."/>
        </authorList>
    </citation>
    <scope>NUCLEOTIDE SEQUENCE [LARGE SCALE GENOMIC DNA]</scope>
    <source>
        <strain evidence="3">ATCC 700646 / DSM 10631 / Aspo-2</strain>
    </source>
</reference>
<dbReference type="Proteomes" id="UP000002191">
    <property type="component" value="Chromosome"/>
</dbReference>
<dbReference type="OrthoDB" id="5470789at2"/>
<dbReference type="KEGG" id="das:Daes_1935"/>
<dbReference type="EMBL" id="CP002431">
    <property type="protein sequence ID" value="ADU62944.1"/>
    <property type="molecule type" value="Genomic_DNA"/>
</dbReference>